<dbReference type="GO" id="GO:0016746">
    <property type="term" value="F:acyltransferase activity"/>
    <property type="evidence" value="ECO:0007669"/>
    <property type="project" value="UniProtKB-KW"/>
</dbReference>
<gene>
    <name evidence="5" type="ORF">A2008_06465</name>
</gene>
<reference evidence="5 6" key="1">
    <citation type="journal article" date="2016" name="Nat. Commun.">
        <title>Thousands of microbial genomes shed light on interconnected biogeochemical processes in an aquifer system.</title>
        <authorList>
            <person name="Anantharaman K."/>
            <person name="Brown C.T."/>
            <person name="Hug L.A."/>
            <person name="Sharon I."/>
            <person name="Castelle C.J."/>
            <person name="Probst A.J."/>
            <person name="Thomas B.C."/>
            <person name="Singh A."/>
            <person name="Wilkins M.J."/>
            <person name="Karaoz U."/>
            <person name="Brodie E.L."/>
            <person name="Williams K.H."/>
            <person name="Hubbard S.S."/>
            <person name="Banfield J.F."/>
        </authorList>
    </citation>
    <scope>NUCLEOTIDE SEQUENCE [LARGE SCALE GENOMIC DNA]</scope>
</reference>
<dbReference type="SUPFAM" id="SSF53659">
    <property type="entry name" value="Isocitrate/Isopropylmalate dehydrogenase-like"/>
    <property type="match status" value="1"/>
</dbReference>
<keyword evidence="2" id="KW-0808">Transferase</keyword>
<evidence type="ECO:0000313" key="6">
    <source>
        <dbReference type="Proteomes" id="UP000178735"/>
    </source>
</evidence>
<evidence type="ECO:0000256" key="1">
    <source>
        <dbReference type="ARBA" id="ARBA00005656"/>
    </source>
</evidence>
<protein>
    <recommendedName>
        <fullName evidence="4">Phosphate acetyl/butaryl transferase domain-containing protein</fullName>
    </recommendedName>
</protein>
<dbReference type="AlphaFoldDB" id="A0A1F7WKS8"/>
<dbReference type="STRING" id="1817813.A2008_06465"/>
<keyword evidence="3" id="KW-0012">Acyltransferase</keyword>
<dbReference type="InterPro" id="IPR012147">
    <property type="entry name" value="P_Ac_Bu_trans"/>
</dbReference>
<accession>A0A1F7WKS8</accession>
<dbReference type="PIRSF" id="PIRSF000428">
    <property type="entry name" value="P_Ac_trans"/>
    <property type="match status" value="1"/>
</dbReference>
<feature type="domain" description="Phosphate acetyl/butaryl transferase" evidence="4">
    <location>
        <begin position="85"/>
        <end position="301"/>
    </location>
</feature>
<organism evidence="5 6">
    <name type="scientific">Candidatus Wallbacteria bacterium GWC2_49_35</name>
    <dbReference type="NCBI Taxonomy" id="1817813"/>
    <lineage>
        <taxon>Bacteria</taxon>
        <taxon>Candidatus Walliibacteriota</taxon>
    </lineage>
</organism>
<evidence type="ECO:0000313" key="5">
    <source>
        <dbReference type="EMBL" id="OGM02738.1"/>
    </source>
</evidence>
<comment type="caution">
    <text evidence="5">The sequence shown here is derived from an EMBL/GenBank/DDBJ whole genome shotgun (WGS) entry which is preliminary data.</text>
</comment>
<proteinExistence type="inferred from homology"/>
<evidence type="ECO:0000259" key="4">
    <source>
        <dbReference type="Pfam" id="PF01515"/>
    </source>
</evidence>
<dbReference type="Gene3D" id="3.40.718.10">
    <property type="entry name" value="Isopropylmalate Dehydrogenase"/>
    <property type="match status" value="1"/>
</dbReference>
<dbReference type="PANTHER" id="PTHR43356:SF2">
    <property type="entry name" value="PHOSPHATE ACETYLTRANSFERASE"/>
    <property type="match status" value="1"/>
</dbReference>
<evidence type="ECO:0000256" key="2">
    <source>
        <dbReference type="ARBA" id="ARBA00022679"/>
    </source>
</evidence>
<dbReference type="Pfam" id="PF01515">
    <property type="entry name" value="PTA_PTB"/>
    <property type="match status" value="1"/>
</dbReference>
<sequence>MPIGETGVRKNFRAVIEFIKSKPVQKVAVACAADEAVLKSAGIASNEKILDFIFFDNAEKIKKAAAAHKIDISRFEIIDTRSEQEAAALATAAVREGRAQILMKGHLSTGMFLKAVLDKNTGLRKSKLLSHIQVFECPITGDIKMISDGGMNLYPKYEEFCHITANAVEAFYKICGRAPKVALISAYNRANHLLRSSVDMAAARDDMKIFAGGERVPIEGPVTLDVALSARAAEKKEVRMSFEGPADIFIVPNIETGNLLGKSLLFFTKSQSAGIICGTSRPVIMLSRADNFSTKFNSMALGSLLAING</sequence>
<dbReference type="InterPro" id="IPR050500">
    <property type="entry name" value="Phos_Acetyltrans/Butyryltrans"/>
</dbReference>
<evidence type="ECO:0000256" key="3">
    <source>
        <dbReference type="ARBA" id="ARBA00023315"/>
    </source>
</evidence>
<dbReference type="PANTHER" id="PTHR43356">
    <property type="entry name" value="PHOSPHATE ACETYLTRANSFERASE"/>
    <property type="match status" value="1"/>
</dbReference>
<dbReference type="EMBL" id="MGFH01000202">
    <property type="protein sequence ID" value="OGM02738.1"/>
    <property type="molecule type" value="Genomic_DNA"/>
</dbReference>
<dbReference type="InterPro" id="IPR002505">
    <property type="entry name" value="PTA_PTB"/>
</dbReference>
<dbReference type="Proteomes" id="UP000178735">
    <property type="component" value="Unassembled WGS sequence"/>
</dbReference>
<comment type="similarity">
    <text evidence="1">Belongs to the phosphate acetyltransferase and butyryltransferase family.</text>
</comment>
<name>A0A1F7WKS8_9BACT</name>